<dbReference type="AlphaFoldDB" id="A0AAV7EGW8"/>
<organism evidence="5 6">
    <name type="scientific">Aristolochia fimbriata</name>
    <name type="common">White veined hardy Dutchman's pipe vine</name>
    <dbReference type="NCBI Taxonomy" id="158543"/>
    <lineage>
        <taxon>Eukaryota</taxon>
        <taxon>Viridiplantae</taxon>
        <taxon>Streptophyta</taxon>
        <taxon>Embryophyta</taxon>
        <taxon>Tracheophyta</taxon>
        <taxon>Spermatophyta</taxon>
        <taxon>Magnoliopsida</taxon>
        <taxon>Magnoliidae</taxon>
        <taxon>Piperales</taxon>
        <taxon>Aristolochiaceae</taxon>
        <taxon>Aristolochia</taxon>
    </lineage>
</organism>
<dbReference type="PANTHER" id="PTHR13780">
    <property type="entry name" value="AMP-ACTIVATED PROTEIN KINASE, GAMMA REGULATORY SUBUNIT"/>
    <property type="match status" value="1"/>
</dbReference>
<evidence type="ECO:0000256" key="2">
    <source>
        <dbReference type="ARBA" id="ARBA00023122"/>
    </source>
</evidence>
<dbReference type="FunFam" id="2.60.40.10:FF:001860">
    <property type="entry name" value="Sucrose nonfermenting 4-like protein"/>
    <property type="match status" value="1"/>
</dbReference>
<dbReference type="GO" id="GO:0009507">
    <property type="term" value="C:chloroplast"/>
    <property type="evidence" value="ECO:0007669"/>
    <property type="project" value="UniProtKB-ARBA"/>
</dbReference>
<dbReference type="SMART" id="SM00116">
    <property type="entry name" value="CBS"/>
    <property type="match status" value="3"/>
</dbReference>
<dbReference type="PANTHER" id="PTHR13780:SF131">
    <property type="entry name" value="SUCROSE NONFERMENTING 4-LIKE PROTEIN ISOFORM X1"/>
    <property type="match status" value="1"/>
</dbReference>
<evidence type="ECO:0000256" key="1">
    <source>
        <dbReference type="ARBA" id="ARBA00022737"/>
    </source>
</evidence>
<keyword evidence="2 3" id="KW-0129">CBS domain</keyword>
<feature type="domain" description="CBS" evidence="4">
    <location>
        <begin position="332"/>
        <end position="389"/>
    </location>
</feature>
<name>A0AAV7EGW8_ARIFI</name>
<reference evidence="5 6" key="1">
    <citation type="submission" date="2021-07" db="EMBL/GenBank/DDBJ databases">
        <title>The Aristolochia fimbriata genome: insights into angiosperm evolution, floral development and chemical biosynthesis.</title>
        <authorList>
            <person name="Jiao Y."/>
        </authorList>
    </citation>
    <scope>NUCLEOTIDE SEQUENCE [LARGE SCALE GENOMIC DNA]</scope>
    <source>
        <strain evidence="5">IBCAS-2021</strain>
        <tissue evidence="5">Leaf</tissue>
    </source>
</reference>
<dbReference type="InterPro" id="IPR046342">
    <property type="entry name" value="CBS_dom_sf"/>
</dbReference>
<feature type="domain" description="CBS" evidence="4">
    <location>
        <begin position="151"/>
        <end position="213"/>
    </location>
</feature>
<dbReference type="Proteomes" id="UP000825729">
    <property type="component" value="Unassembled WGS sequence"/>
</dbReference>
<dbReference type="InterPro" id="IPR013783">
    <property type="entry name" value="Ig-like_fold"/>
</dbReference>
<evidence type="ECO:0000313" key="6">
    <source>
        <dbReference type="Proteomes" id="UP000825729"/>
    </source>
</evidence>
<accession>A0AAV7EGW8</accession>
<dbReference type="InterPro" id="IPR050511">
    <property type="entry name" value="AMPK_gamma/SDS23_families"/>
</dbReference>
<dbReference type="SUPFAM" id="SSF54631">
    <property type="entry name" value="CBS-domain pair"/>
    <property type="match status" value="2"/>
</dbReference>
<dbReference type="CDD" id="cd02859">
    <property type="entry name" value="E_set_AMPKbeta_like_N"/>
    <property type="match status" value="1"/>
</dbReference>
<comment type="caution">
    <text evidence="5">The sequence shown here is derived from an EMBL/GenBank/DDBJ whole genome shotgun (WGS) entry which is preliminary data.</text>
</comment>
<dbReference type="Pfam" id="PF00571">
    <property type="entry name" value="CBS"/>
    <property type="match status" value="3"/>
</dbReference>
<dbReference type="InterPro" id="IPR032640">
    <property type="entry name" value="AMPK1_CBM"/>
</dbReference>
<protein>
    <recommendedName>
        <fullName evidence="4">CBS domain-containing protein</fullName>
    </recommendedName>
</protein>
<keyword evidence="1" id="KW-0677">Repeat</keyword>
<sequence length="466" mass="52025">MVPTRFSWPYGGRQVFLSGSFDGWTERIPMTLVEGSSTIFQTICNLAPGYHQYKFLVDGVWRHDQQHTVVTDELGIVNNVIFVRPPELASLILPLEMSRSGMDVDNGVHLHTASLSGDVQQVPAEHIPVGDFDELRHWLLMLLSRYTAYELLPQSGKVFAISVKLPVKQAFNIMYEQGLAVMPLWDDCLGEISGMLTASDFIMILRELHTHGSTLTSEELEVHSVSAWKEWKLQLRGESRGTQRALILAGPHESLRDVASKIVHNEICSIPVINRFPGDGSCHQLLHLACLPGILKYICGHFRHSPGLLPLLQQPVYRIPIGTWVREIDQSSGPSLMVLRANAPLNLALNLLLQANISAIPIVDENGSLLDVYSRSDIMALANGEAYACIHLDQTSMHQALQIGYQTNGTSTGTRRCHTCLRSDSFLDILERLSDPAVRRLIVIEPHTQRVEGVISLRDVFSFFLD</sequence>
<dbReference type="PROSITE" id="PS51371">
    <property type="entry name" value="CBS"/>
    <property type="match status" value="2"/>
</dbReference>
<dbReference type="Gene3D" id="2.60.40.10">
    <property type="entry name" value="Immunoglobulins"/>
    <property type="match status" value="1"/>
</dbReference>
<evidence type="ECO:0000259" key="4">
    <source>
        <dbReference type="PROSITE" id="PS51371"/>
    </source>
</evidence>
<dbReference type="Gene3D" id="3.10.580.10">
    <property type="entry name" value="CBS-domain"/>
    <property type="match status" value="2"/>
</dbReference>
<dbReference type="EMBL" id="JAINDJ010000005">
    <property type="protein sequence ID" value="KAG9447310.1"/>
    <property type="molecule type" value="Genomic_DNA"/>
</dbReference>
<proteinExistence type="predicted"/>
<evidence type="ECO:0000313" key="5">
    <source>
        <dbReference type="EMBL" id="KAG9447310.1"/>
    </source>
</evidence>
<dbReference type="Pfam" id="PF16561">
    <property type="entry name" value="AMPK1_CBM"/>
    <property type="match status" value="1"/>
</dbReference>
<dbReference type="SUPFAM" id="SSF81296">
    <property type="entry name" value="E set domains"/>
    <property type="match status" value="1"/>
</dbReference>
<evidence type="ECO:0000256" key="3">
    <source>
        <dbReference type="PROSITE-ProRule" id="PRU00703"/>
    </source>
</evidence>
<keyword evidence="6" id="KW-1185">Reference proteome</keyword>
<dbReference type="InterPro" id="IPR014756">
    <property type="entry name" value="Ig_E-set"/>
</dbReference>
<gene>
    <name evidence="5" type="ORF">H6P81_013438</name>
</gene>
<dbReference type="InterPro" id="IPR000644">
    <property type="entry name" value="CBS_dom"/>
</dbReference>